<dbReference type="AlphaFoldDB" id="A0A834CRG5"/>
<reference evidence="2" key="1">
    <citation type="journal article" name="BMC Genomics">
        <title>Long-read sequencing and de novo genome assembly of marine medaka (Oryzias melastigma).</title>
        <authorList>
            <person name="Liang P."/>
            <person name="Saqib H.S.A."/>
            <person name="Ni X."/>
            <person name="Shen Y."/>
        </authorList>
    </citation>
    <scope>NUCLEOTIDE SEQUENCE</scope>
    <source>
        <strain evidence="2">Bigg-433</strain>
    </source>
</reference>
<evidence type="ECO:0000313" key="3">
    <source>
        <dbReference type="Proteomes" id="UP000646548"/>
    </source>
</evidence>
<feature type="region of interest" description="Disordered" evidence="1">
    <location>
        <begin position="55"/>
        <end position="112"/>
    </location>
</feature>
<dbReference type="EMBL" id="WKFB01000155">
    <property type="protein sequence ID" value="KAF6733594.1"/>
    <property type="molecule type" value="Genomic_DNA"/>
</dbReference>
<gene>
    <name evidence="2" type="ORF">FQA47_024988</name>
</gene>
<sequence>MRSCGSPSSSGSLHLFSRHPVAPERAVRERKGGVALLLPSTQHISCKFMQSSGISAAVQHGGSRRERRRRPARSYSREGRGVTRTRRAAVRGSRCRRRRGKAAAVTVREGSPSPVNRARLRLAGC</sequence>
<comment type="caution">
    <text evidence="2">The sequence shown here is derived from an EMBL/GenBank/DDBJ whole genome shotgun (WGS) entry which is preliminary data.</text>
</comment>
<evidence type="ECO:0000256" key="1">
    <source>
        <dbReference type="SAM" id="MobiDB-lite"/>
    </source>
</evidence>
<feature type="region of interest" description="Disordered" evidence="1">
    <location>
        <begin position="1"/>
        <end position="29"/>
    </location>
</feature>
<name>A0A834CRG5_ORYME</name>
<organism evidence="2 3">
    <name type="scientific">Oryzias melastigma</name>
    <name type="common">Marine medaka</name>
    <dbReference type="NCBI Taxonomy" id="30732"/>
    <lineage>
        <taxon>Eukaryota</taxon>
        <taxon>Metazoa</taxon>
        <taxon>Chordata</taxon>
        <taxon>Craniata</taxon>
        <taxon>Vertebrata</taxon>
        <taxon>Euteleostomi</taxon>
        <taxon>Actinopterygii</taxon>
        <taxon>Neopterygii</taxon>
        <taxon>Teleostei</taxon>
        <taxon>Neoteleostei</taxon>
        <taxon>Acanthomorphata</taxon>
        <taxon>Ovalentaria</taxon>
        <taxon>Atherinomorphae</taxon>
        <taxon>Beloniformes</taxon>
        <taxon>Adrianichthyidae</taxon>
        <taxon>Oryziinae</taxon>
        <taxon>Oryzias</taxon>
    </lineage>
</organism>
<feature type="compositionally biased region" description="Basic residues" evidence="1">
    <location>
        <begin position="83"/>
        <end position="101"/>
    </location>
</feature>
<accession>A0A834CRG5</accession>
<protein>
    <submittedName>
        <fullName evidence="2">Uncharacterized protein</fullName>
    </submittedName>
</protein>
<proteinExistence type="predicted"/>
<feature type="compositionally biased region" description="Low complexity" evidence="1">
    <location>
        <begin position="1"/>
        <end position="19"/>
    </location>
</feature>
<dbReference type="Proteomes" id="UP000646548">
    <property type="component" value="Unassembled WGS sequence"/>
</dbReference>
<evidence type="ECO:0000313" key="2">
    <source>
        <dbReference type="EMBL" id="KAF6733594.1"/>
    </source>
</evidence>